<accession>A0A7W2D9G3</accession>
<dbReference type="Proteomes" id="UP000586976">
    <property type="component" value="Unassembled WGS sequence"/>
</dbReference>
<feature type="region of interest" description="Disordered" evidence="1">
    <location>
        <begin position="84"/>
        <end position="133"/>
    </location>
</feature>
<dbReference type="RefSeq" id="WP_181868468.1">
    <property type="nucleotide sequence ID" value="NZ_JACEQY010000095.1"/>
</dbReference>
<evidence type="ECO:0000313" key="2">
    <source>
        <dbReference type="EMBL" id="MBA4867144.1"/>
    </source>
</evidence>
<comment type="caution">
    <text evidence="2">The sequence shown here is derived from an EMBL/GenBank/DDBJ whole genome shotgun (WGS) entry which is preliminary data.</text>
</comment>
<dbReference type="AlphaFoldDB" id="A0A7W2D9G3"/>
<evidence type="ECO:0000256" key="1">
    <source>
        <dbReference type="SAM" id="MobiDB-lite"/>
    </source>
</evidence>
<feature type="compositionally biased region" description="Low complexity" evidence="1">
    <location>
        <begin position="86"/>
        <end position="113"/>
    </location>
</feature>
<proteinExistence type="predicted"/>
<sequence>MTFPVKKAPGRTRLLEQLMAVVRPEFRTEIYVPAPDDPVFIADECAVADCDRTAASTRRVLCNAHAIRFRKRGCPPMADFLADPGAPVAAADRSPPASSTAAATDAAPGTACARSAATGESGRQARPGHLGGA</sequence>
<reference evidence="2 3" key="1">
    <citation type="submission" date="2020-07" db="EMBL/GenBank/DDBJ databases">
        <title>Streptomyces isolated from Indian soil.</title>
        <authorList>
            <person name="Mandal S."/>
            <person name="Maiti P.K."/>
        </authorList>
    </citation>
    <scope>NUCLEOTIDE SEQUENCE [LARGE SCALE GENOMIC DNA]</scope>
    <source>
        <strain evidence="2 3">PSKA54</strain>
    </source>
</reference>
<gene>
    <name evidence="2" type="ORF">H1V43_38855</name>
</gene>
<keyword evidence="3" id="KW-1185">Reference proteome</keyword>
<name>A0A7W2D9G3_9ACTN</name>
<protein>
    <submittedName>
        <fullName evidence="2">Uncharacterized protein</fullName>
    </submittedName>
</protein>
<evidence type="ECO:0000313" key="3">
    <source>
        <dbReference type="Proteomes" id="UP000586976"/>
    </source>
</evidence>
<organism evidence="2 3">
    <name type="scientific">Streptomyces himalayensis subsp. aureolus</name>
    <dbReference type="NCBI Taxonomy" id="2758039"/>
    <lineage>
        <taxon>Bacteria</taxon>
        <taxon>Bacillati</taxon>
        <taxon>Actinomycetota</taxon>
        <taxon>Actinomycetes</taxon>
        <taxon>Kitasatosporales</taxon>
        <taxon>Streptomycetaceae</taxon>
        <taxon>Streptomyces</taxon>
        <taxon>Streptomyces himalayensis</taxon>
    </lineage>
</organism>
<dbReference type="EMBL" id="JACEQY010000095">
    <property type="protein sequence ID" value="MBA4867144.1"/>
    <property type="molecule type" value="Genomic_DNA"/>
</dbReference>